<feature type="compositionally biased region" description="Basic and acidic residues" evidence="1">
    <location>
        <begin position="334"/>
        <end position="349"/>
    </location>
</feature>
<feature type="compositionally biased region" description="Polar residues" evidence="1">
    <location>
        <begin position="199"/>
        <end position="210"/>
    </location>
</feature>
<feature type="region of interest" description="Disordered" evidence="1">
    <location>
        <begin position="133"/>
        <end position="159"/>
    </location>
</feature>
<comment type="caution">
    <text evidence="3">The sequence shown here is derived from an EMBL/GenBank/DDBJ whole genome shotgun (WGS) entry which is preliminary data.</text>
</comment>
<feature type="region of interest" description="Disordered" evidence="1">
    <location>
        <begin position="199"/>
        <end position="250"/>
    </location>
</feature>
<feature type="compositionally biased region" description="Acidic residues" evidence="1">
    <location>
        <begin position="352"/>
        <end position="364"/>
    </location>
</feature>
<feature type="compositionally biased region" description="Basic and acidic residues" evidence="1">
    <location>
        <begin position="229"/>
        <end position="240"/>
    </location>
</feature>
<evidence type="ECO:0000313" key="4">
    <source>
        <dbReference type="Proteomes" id="UP001057375"/>
    </source>
</evidence>
<protein>
    <submittedName>
        <fullName evidence="3">Uncharacterized protein</fullName>
    </submittedName>
</protein>
<feature type="transmembrane region" description="Helical" evidence="2">
    <location>
        <begin position="40"/>
        <end position="61"/>
    </location>
</feature>
<evidence type="ECO:0000313" key="3">
    <source>
        <dbReference type="EMBL" id="GKT24235.1"/>
    </source>
</evidence>
<keyword evidence="4" id="KW-1185">Reference proteome</keyword>
<feature type="region of interest" description="Disordered" evidence="1">
    <location>
        <begin position="400"/>
        <end position="483"/>
    </location>
</feature>
<accession>A0ABQ5K243</accession>
<feature type="transmembrane region" description="Helical" evidence="2">
    <location>
        <begin position="81"/>
        <end position="107"/>
    </location>
</feature>
<sequence length="877" mass="98437">MPLEADIALQLPQLTLLSQNLSRLTDSIVDIFRKLKHNRFLIISVIVGWLYLVVQTGRVIVSMSELAKELPPTLAAILRSFISLGIIAVLIIVVLSVCELIVTFLGLPRNFSFLRILARLLGPGMVPEPDIIHSSSKDSRIQDGVSHLSDGPDSTRTSRYHLEGMDSYHQKLLLERHKASFIDGYHHFNPRLVSMFPSFDNQQSTSPNSKDISRYRQVPFTAPQSPGKEGIDPQISDHHHGLTSHQSQYIYTPNPPKDFIAATRDSREESLPSSTCCLSDKWSISVDGKDISPLTPALKEEHHTQTKGQIMKRNVPNKQTGWERGIFGRRKKDKQKDKEIASEKEKDIIMDGQEESISEEIEEERGEKQKKNISISMISKDLILESDGTDEKEMKRWEREIQRESRIGDHEQDKKQDKGKKSVLSRFFTSKNTKKNKRDSSPERFSPSSPPSASSSPTARSSTARSCSGSIPIADGEDTIGYDVEGMSEGFPSFFHSECEPTKSISPSFHRHSSIDHPVLLSSSIKEIEDDIISPESDHSQPIYALKPIRSYHSPSVKGSVKRRGVTHQMSLSPTPTCSSLPISLSPSHLSPSTIPFDKSYQHGQRHCFPQQITYHQDIRFSIHPYSVPSCLYLPNSLVVFYISIFNSLNMIEIDLKSGKTTKTDIRSHMSMPALEPLVLDSILVSTPARSIVYIVCAKKRERKRLMEGAQQGILLFGMHLGSRTWKLVDVSMSFCKKTKQDHKLHPPSSLAYDTKGSLCSSAGMSVDRGCVRVINKKDSPVIVYVDMIERMCIFSRDSGHNWSHKVINSRMLPAFGPLHVVRSNGDKDTGSFLSLQPRGQILKFGNTGLLRWRIRNNSSMLKSKKNDFSSICGAHG</sequence>
<feature type="compositionally biased region" description="Low complexity" evidence="1">
    <location>
        <begin position="443"/>
        <end position="470"/>
    </location>
</feature>
<name>A0ABQ5K243_9EUKA</name>
<proteinExistence type="predicted"/>
<feature type="region of interest" description="Disordered" evidence="1">
    <location>
        <begin position="324"/>
        <end position="373"/>
    </location>
</feature>
<keyword evidence="2" id="KW-0812">Transmembrane</keyword>
<evidence type="ECO:0000256" key="2">
    <source>
        <dbReference type="SAM" id="Phobius"/>
    </source>
</evidence>
<reference evidence="3" key="1">
    <citation type="submission" date="2022-03" db="EMBL/GenBank/DDBJ databases">
        <title>Draft genome sequence of Aduncisulcus paluster, a free-living microaerophilic Fornicata.</title>
        <authorList>
            <person name="Yuyama I."/>
            <person name="Kume K."/>
            <person name="Tamura T."/>
            <person name="Inagaki Y."/>
            <person name="Hashimoto T."/>
        </authorList>
    </citation>
    <scope>NUCLEOTIDE SEQUENCE</scope>
    <source>
        <strain evidence="3">NY0171</strain>
    </source>
</reference>
<organism evidence="3 4">
    <name type="scientific">Aduncisulcus paluster</name>
    <dbReference type="NCBI Taxonomy" id="2918883"/>
    <lineage>
        <taxon>Eukaryota</taxon>
        <taxon>Metamonada</taxon>
        <taxon>Carpediemonas-like organisms</taxon>
        <taxon>Aduncisulcus</taxon>
    </lineage>
</organism>
<keyword evidence="2" id="KW-1133">Transmembrane helix</keyword>
<dbReference type="Proteomes" id="UP001057375">
    <property type="component" value="Unassembled WGS sequence"/>
</dbReference>
<evidence type="ECO:0000256" key="1">
    <source>
        <dbReference type="SAM" id="MobiDB-lite"/>
    </source>
</evidence>
<feature type="compositionally biased region" description="Basic and acidic residues" evidence="1">
    <location>
        <begin position="400"/>
        <end position="420"/>
    </location>
</feature>
<dbReference type="EMBL" id="BQXS01012511">
    <property type="protein sequence ID" value="GKT24235.1"/>
    <property type="molecule type" value="Genomic_DNA"/>
</dbReference>
<keyword evidence="2" id="KW-0472">Membrane</keyword>
<gene>
    <name evidence="3" type="ORF">ADUPG1_012673</name>
</gene>
<feature type="non-terminal residue" evidence="3">
    <location>
        <position position="877"/>
    </location>
</feature>